<dbReference type="AlphaFoldDB" id="A0A6P8BF07"/>
<sequence length="73" mass="8103">QKDRINRALVSSPFHRANGNRLRSNRLVELKLGRVKWVHEPQNSWALIRLGSCAPSECVINGLLGTCIPVSIG</sequence>
<dbReference type="GeneID" id="41956135"/>
<keyword evidence="1" id="KW-1185">Reference proteome</keyword>
<dbReference type="RefSeq" id="XP_030985823.1">
    <property type="nucleotide sequence ID" value="XM_031121221.1"/>
</dbReference>
<gene>
    <name evidence="2" type="ORF">PgNI_01146</name>
</gene>
<feature type="non-terminal residue" evidence="2">
    <location>
        <position position="1"/>
    </location>
</feature>
<proteinExistence type="predicted"/>
<name>A0A6P8BF07_PYRGI</name>
<evidence type="ECO:0000313" key="2">
    <source>
        <dbReference type="RefSeq" id="XP_030985823.1"/>
    </source>
</evidence>
<reference evidence="2" key="1">
    <citation type="journal article" date="2019" name="Mol. Biol. Evol.">
        <title>Blast fungal genomes show frequent chromosomal changes, gene gains and losses, and effector gene turnover.</title>
        <authorList>
            <person name="Gomez Luciano L.B."/>
            <person name="Jason Tsai I."/>
            <person name="Chuma I."/>
            <person name="Tosa Y."/>
            <person name="Chen Y.H."/>
            <person name="Li J.Y."/>
            <person name="Li M.Y."/>
            <person name="Jade Lu M.Y."/>
            <person name="Nakayashiki H."/>
            <person name="Li W.H."/>
        </authorList>
    </citation>
    <scope>NUCLEOTIDE SEQUENCE</scope>
    <source>
        <strain evidence="2">NI907</strain>
    </source>
</reference>
<organism evidence="1 2">
    <name type="scientific">Pyricularia grisea</name>
    <name type="common">Crabgrass-specific blast fungus</name>
    <name type="synonym">Magnaporthe grisea</name>
    <dbReference type="NCBI Taxonomy" id="148305"/>
    <lineage>
        <taxon>Eukaryota</taxon>
        <taxon>Fungi</taxon>
        <taxon>Dikarya</taxon>
        <taxon>Ascomycota</taxon>
        <taxon>Pezizomycotina</taxon>
        <taxon>Sordariomycetes</taxon>
        <taxon>Sordariomycetidae</taxon>
        <taxon>Magnaporthales</taxon>
        <taxon>Pyriculariaceae</taxon>
        <taxon>Pyricularia</taxon>
    </lineage>
</organism>
<reference evidence="2" key="3">
    <citation type="submission" date="2025-08" db="UniProtKB">
        <authorList>
            <consortium name="RefSeq"/>
        </authorList>
    </citation>
    <scope>IDENTIFICATION</scope>
    <source>
        <strain evidence="2">NI907</strain>
    </source>
</reference>
<dbReference type="Proteomes" id="UP000515153">
    <property type="component" value="Unplaced"/>
</dbReference>
<evidence type="ECO:0000313" key="1">
    <source>
        <dbReference type="Proteomes" id="UP000515153"/>
    </source>
</evidence>
<reference evidence="2" key="2">
    <citation type="submission" date="2019-10" db="EMBL/GenBank/DDBJ databases">
        <authorList>
            <consortium name="NCBI Genome Project"/>
        </authorList>
    </citation>
    <scope>NUCLEOTIDE SEQUENCE</scope>
    <source>
        <strain evidence="2">NI907</strain>
    </source>
</reference>
<accession>A0A6P8BF07</accession>
<protein>
    <submittedName>
        <fullName evidence="2">Uncharacterized protein</fullName>
    </submittedName>
</protein>
<dbReference type="KEGG" id="pgri:PgNI_01146"/>